<keyword evidence="3" id="KW-1185">Reference proteome</keyword>
<dbReference type="Gene3D" id="2.60.120.650">
    <property type="entry name" value="Cupin"/>
    <property type="match status" value="1"/>
</dbReference>
<gene>
    <name evidence="2" type="ORF">AB1Y20_013140</name>
</gene>
<feature type="domain" description="JmjC" evidence="1">
    <location>
        <begin position="146"/>
        <end position="197"/>
    </location>
</feature>
<dbReference type="Proteomes" id="UP001515480">
    <property type="component" value="Unassembled WGS sequence"/>
</dbReference>
<sequence>MVRPSLAPRVVAPTACLSEPHSDLFASPRSRPLSECIRSSQPWLTPRLFSAPPLTRAAQSLLELPVSTFALVKAFDARNDADSYASQLPTIQWACEYAACSRIFREGPTSLSTAVTSVGAPISARVATGDGTYAATPAIDRWLASLAEACARRMRDADVYVTASSCSSASLGWHLDDVDVLLVMMRGRKQFRVGGRTVGSEAVIDHVLEPGDALYIPALHFHSGGTTLAPRESSAGTSDTDSCLLSVAFSPDDAASATAVVADWRDARRALLSRLPAGGNDWAWAGSKDGRRQLARILLLNPAWECFRAG</sequence>
<evidence type="ECO:0000313" key="2">
    <source>
        <dbReference type="EMBL" id="KAL1500483.1"/>
    </source>
</evidence>
<name>A0AB34IKS7_PRYPA</name>
<proteinExistence type="predicted"/>
<protein>
    <recommendedName>
        <fullName evidence="1">JmjC domain-containing protein</fullName>
    </recommendedName>
</protein>
<dbReference type="Pfam" id="PF08007">
    <property type="entry name" value="JmjC_2"/>
    <property type="match status" value="1"/>
</dbReference>
<dbReference type="EMBL" id="JBGBPQ010000023">
    <property type="protein sequence ID" value="KAL1500483.1"/>
    <property type="molecule type" value="Genomic_DNA"/>
</dbReference>
<dbReference type="AlphaFoldDB" id="A0AB34IKS7"/>
<dbReference type="InterPro" id="IPR003347">
    <property type="entry name" value="JmjC_dom"/>
</dbReference>
<organism evidence="2 3">
    <name type="scientific">Prymnesium parvum</name>
    <name type="common">Toxic golden alga</name>
    <dbReference type="NCBI Taxonomy" id="97485"/>
    <lineage>
        <taxon>Eukaryota</taxon>
        <taxon>Haptista</taxon>
        <taxon>Haptophyta</taxon>
        <taxon>Prymnesiophyceae</taxon>
        <taxon>Prymnesiales</taxon>
        <taxon>Prymnesiaceae</taxon>
        <taxon>Prymnesium</taxon>
    </lineage>
</organism>
<evidence type="ECO:0000313" key="3">
    <source>
        <dbReference type="Proteomes" id="UP001515480"/>
    </source>
</evidence>
<dbReference type="SUPFAM" id="SSF51197">
    <property type="entry name" value="Clavaminate synthase-like"/>
    <property type="match status" value="1"/>
</dbReference>
<comment type="caution">
    <text evidence="2">The sequence shown here is derived from an EMBL/GenBank/DDBJ whole genome shotgun (WGS) entry which is preliminary data.</text>
</comment>
<accession>A0AB34IKS7</accession>
<reference evidence="2 3" key="1">
    <citation type="journal article" date="2024" name="Science">
        <title>Giant polyketide synthase enzymes in the biosynthesis of giant marine polyether toxins.</title>
        <authorList>
            <person name="Fallon T.R."/>
            <person name="Shende V.V."/>
            <person name="Wierzbicki I.H."/>
            <person name="Pendleton A.L."/>
            <person name="Watervoot N.F."/>
            <person name="Auber R.P."/>
            <person name="Gonzalez D.J."/>
            <person name="Wisecaver J.H."/>
            <person name="Moore B.S."/>
        </authorList>
    </citation>
    <scope>NUCLEOTIDE SEQUENCE [LARGE SCALE GENOMIC DNA]</scope>
    <source>
        <strain evidence="2 3">12B1</strain>
    </source>
</reference>
<evidence type="ECO:0000259" key="1">
    <source>
        <dbReference type="Pfam" id="PF08007"/>
    </source>
</evidence>